<dbReference type="CDD" id="cd00757">
    <property type="entry name" value="ThiF_MoeB_HesA_family"/>
    <property type="match status" value="1"/>
</dbReference>
<gene>
    <name evidence="10" type="primary">LOC110535608</name>
</gene>
<dbReference type="PROSITE" id="PS00065">
    <property type="entry name" value="D_2_HYDROXYACID_DH_1"/>
    <property type="match status" value="1"/>
</dbReference>
<evidence type="ECO:0000313" key="11">
    <source>
        <dbReference type="Proteomes" id="UP000694395"/>
    </source>
</evidence>
<dbReference type="GO" id="GO:0005524">
    <property type="term" value="F:ATP binding"/>
    <property type="evidence" value="ECO:0007669"/>
    <property type="project" value="UniProtKB-KW"/>
</dbReference>
<keyword evidence="7" id="KW-0067">ATP-binding</keyword>
<dbReference type="InterPro" id="IPR045886">
    <property type="entry name" value="ThiF/MoeB/HesA"/>
</dbReference>
<evidence type="ECO:0000313" key="10">
    <source>
        <dbReference type="Ensembl" id="ENSOMYP00000034894.2"/>
    </source>
</evidence>
<dbReference type="Ensembl" id="ENSOMYT00000038048.2">
    <property type="protein sequence ID" value="ENSOMYP00000034894.2"/>
    <property type="gene ID" value="ENSOMYG00000016152.2"/>
</dbReference>
<protein>
    <recommendedName>
        <fullName evidence="2">Ubiquitin-like modifier-activating enzyme 5</fullName>
    </recommendedName>
    <alternativeName>
        <fullName evidence="8">UFM1-activating enzyme</fullName>
    </alternativeName>
</protein>
<dbReference type="InterPro" id="IPR035985">
    <property type="entry name" value="Ubiquitin-activating_enz"/>
</dbReference>
<evidence type="ECO:0000256" key="4">
    <source>
        <dbReference type="ARBA" id="ARBA00022741"/>
    </source>
</evidence>
<dbReference type="GO" id="GO:0071566">
    <property type="term" value="F:UFM1 activating enzyme activity"/>
    <property type="evidence" value="ECO:0007669"/>
    <property type="project" value="TreeGrafter"/>
</dbReference>
<dbReference type="Proteomes" id="UP000694395">
    <property type="component" value="Chromosome 11"/>
</dbReference>
<comment type="similarity">
    <text evidence="1">Belongs to the ubiquitin-activating E1 family. UBA5 subfamily.</text>
</comment>
<evidence type="ECO:0000256" key="7">
    <source>
        <dbReference type="ARBA" id="ARBA00022840"/>
    </source>
</evidence>
<keyword evidence="5" id="KW-0833">Ubl conjugation pathway</keyword>
<evidence type="ECO:0000256" key="8">
    <source>
        <dbReference type="ARBA" id="ARBA00030506"/>
    </source>
</evidence>
<dbReference type="PANTHER" id="PTHR10953">
    <property type="entry name" value="UBIQUITIN-ACTIVATING ENZYME E1"/>
    <property type="match status" value="1"/>
</dbReference>
<keyword evidence="6" id="KW-0862">Zinc</keyword>
<dbReference type="GO" id="GO:0046872">
    <property type="term" value="F:metal ion binding"/>
    <property type="evidence" value="ECO:0007669"/>
    <property type="project" value="UniProtKB-KW"/>
</dbReference>
<dbReference type="AlphaFoldDB" id="A0A8C7QCV5"/>
<evidence type="ECO:0000256" key="6">
    <source>
        <dbReference type="ARBA" id="ARBA00022833"/>
    </source>
</evidence>
<dbReference type="FunFam" id="3.40.50.720:FF:000066">
    <property type="entry name" value="Putative ubiquitin-like modifier-activating enzyme 5"/>
    <property type="match status" value="1"/>
</dbReference>
<evidence type="ECO:0000256" key="3">
    <source>
        <dbReference type="ARBA" id="ARBA00022723"/>
    </source>
</evidence>
<reference evidence="10" key="3">
    <citation type="submission" date="2025-09" db="UniProtKB">
        <authorList>
            <consortium name="Ensembl"/>
        </authorList>
    </citation>
    <scope>IDENTIFICATION</scope>
</reference>
<sequence length="396" mass="43941">NMTSIEELKLRVRELENELIKCKQKRCTAIPRIDKMSAEVVDSNPYSRLMALKRMGIVEDYEKIRTFTVAVVGVGGVGSVTAEMLTRCGIGKLILFDYDKVELANMNRLFFQPHQAGLSKVEAAEHTLRNINPDVQFETHNYNITTMEHFAHFMDRISYGALQEGKAVDLILSCVDNFEARMAINAACNELGQTWMESGVSENAVSGHIQLIIPGETACFACAPPLVVAANIDEKTLKREGVCAASLPTTMGVVAGILVQNVLKYLLKFGTVSHYLGYNAMQDFFPTMAMKANPTCDDRYCRKQQDDYKVTDQGGPFLLFLSLSLYFTHHDLGCIELVSEQTEEELHAASGPVPDLPEGITVAYTIPEKETGVSGGETVEETEQSLEELMAQMRKM</sequence>
<dbReference type="GO" id="GO:0071569">
    <property type="term" value="P:protein ufmylation"/>
    <property type="evidence" value="ECO:0007669"/>
    <property type="project" value="TreeGrafter"/>
</dbReference>
<dbReference type="InterPro" id="IPR029752">
    <property type="entry name" value="D-isomer_DH_CS1"/>
</dbReference>
<proteinExistence type="inferred from homology"/>
<evidence type="ECO:0000256" key="2">
    <source>
        <dbReference type="ARBA" id="ARBA00016279"/>
    </source>
</evidence>
<dbReference type="SUPFAM" id="SSF69572">
    <property type="entry name" value="Activating enzymes of the ubiquitin-like proteins"/>
    <property type="match status" value="1"/>
</dbReference>
<evidence type="ECO:0000256" key="1">
    <source>
        <dbReference type="ARBA" id="ARBA00005339"/>
    </source>
</evidence>
<dbReference type="Pfam" id="PF00899">
    <property type="entry name" value="ThiF"/>
    <property type="match status" value="1"/>
</dbReference>
<name>A0A8C7QCV5_ONCMY</name>
<dbReference type="InterPro" id="IPR000594">
    <property type="entry name" value="ThiF_NAD_FAD-bd"/>
</dbReference>
<reference evidence="10" key="2">
    <citation type="submission" date="2025-08" db="UniProtKB">
        <authorList>
            <consortium name="Ensembl"/>
        </authorList>
    </citation>
    <scope>IDENTIFICATION</scope>
</reference>
<keyword evidence="4" id="KW-0547">Nucleotide-binding</keyword>
<dbReference type="GeneTree" id="ENSGT00940000156177"/>
<evidence type="ECO:0000256" key="5">
    <source>
        <dbReference type="ARBA" id="ARBA00022786"/>
    </source>
</evidence>
<evidence type="ECO:0000259" key="9">
    <source>
        <dbReference type="Pfam" id="PF00899"/>
    </source>
</evidence>
<organism evidence="10 11">
    <name type="scientific">Oncorhynchus mykiss</name>
    <name type="common">Rainbow trout</name>
    <name type="synonym">Salmo gairdneri</name>
    <dbReference type="NCBI Taxonomy" id="8022"/>
    <lineage>
        <taxon>Eukaryota</taxon>
        <taxon>Metazoa</taxon>
        <taxon>Chordata</taxon>
        <taxon>Craniata</taxon>
        <taxon>Vertebrata</taxon>
        <taxon>Euteleostomi</taxon>
        <taxon>Actinopterygii</taxon>
        <taxon>Neopterygii</taxon>
        <taxon>Teleostei</taxon>
        <taxon>Protacanthopterygii</taxon>
        <taxon>Salmoniformes</taxon>
        <taxon>Salmonidae</taxon>
        <taxon>Salmoninae</taxon>
        <taxon>Oncorhynchus</taxon>
    </lineage>
</organism>
<keyword evidence="3" id="KW-0479">Metal-binding</keyword>
<reference evidence="10" key="1">
    <citation type="submission" date="2020-07" db="EMBL/GenBank/DDBJ databases">
        <title>A long reads based de novo assembly of the rainbow trout Arlee double haploid line genome.</title>
        <authorList>
            <person name="Gao G."/>
            <person name="Palti Y."/>
        </authorList>
    </citation>
    <scope>NUCLEOTIDE SEQUENCE [LARGE SCALE GENOMIC DNA]</scope>
</reference>
<feature type="domain" description="THIF-type NAD/FAD binding fold" evidence="9">
    <location>
        <begin position="46"/>
        <end position="296"/>
    </location>
</feature>
<accession>A0A8C7QCV5</accession>
<keyword evidence="11" id="KW-1185">Reference proteome</keyword>
<dbReference type="Gene3D" id="3.40.50.720">
    <property type="entry name" value="NAD(P)-binding Rossmann-like Domain"/>
    <property type="match status" value="1"/>
</dbReference>
<dbReference type="PANTHER" id="PTHR10953:SF9">
    <property type="entry name" value="UBIQUITIN-LIKE MODIFIER-ACTIVATING ENZYME 5"/>
    <property type="match status" value="1"/>
</dbReference>
<dbReference type="GO" id="GO:0005829">
    <property type="term" value="C:cytosol"/>
    <property type="evidence" value="ECO:0007669"/>
    <property type="project" value="TreeGrafter"/>
</dbReference>